<dbReference type="InterPro" id="IPR050287">
    <property type="entry name" value="MTA/SAH_deaminase"/>
</dbReference>
<reference evidence="2 5" key="2">
    <citation type="submission" date="2024-06" db="EMBL/GenBank/DDBJ databases">
        <title>Soil Sphingobacterium thalpophilum.</title>
        <authorList>
            <person name="Yang J."/>
            <person name="Li J."/>
        </authorList>
    </citation>
    <scope>NUCLEOTIDE SEQUENCE [LARGE SCALE GENOMIC DNA]</scope>
    <source>
        <strain evidence="2 5">22g91tb</strain>
    </source>
</reference>
<dbReference type="RefSeq" id="WP_051607340.1">
    <property type="nucleotide sequence ID" value="NZ_JBEOQA010000002.1"/>
</dbReference>
<dbReference type="STRING" id="1123265.GCA_000686625_01983"/>
<dbReference type="EMBL" id="JBEOQB010000006">
    <property type="protein sequence ID" value="MEZ0453786.1"/>
    <property type="molecule type" value="Genomic_DNA"/>
</dbReference>
<dbReference type="KEGG" id="stha:NCTC11429_02845"/>
<dbReference type="EMBL" id="LR590484">
    <property type="protein sequence ID" value="VTR43334.1"/>
    <property type="molecule type" value="Genomic_DNA"/>
</dbReference>
<sequence length="433" mass="48598">MIIKNVHIFDGNPITNTSDIRIENDRIAAIAATIMPYETEEVIDGKGMIALPGMADAHRHVWQAAFKACAADLMLMDYLNQTVGGIGAQITPEELYCLNFYGYLRAAANGITTIFDWSHIMNSPEHADAALQAATDAGINVLFFHASTAIDRTPWWYNSELPHDKDIERLVKNYGNQSPYVKIGMGIRGPEFATMQVNEQDIKLAKQLNIPVSMHIGSSILGKIHKPVMQLYEKGLLHANMNMVHCNTLSDTEFELMRDAGCLVSMTPEAEMQMGLGNPASKQVAKCTGLKWSAGIDIDTASTDSLIFQQRLLLQHYRSELNNELIEKMEFPMAMPYKANDFFFESQRYTHEFAGMNTCEEILVGKNASLSLLKWDELQCTSFVQNPAFYYLKETNIDTVIANGKVLLREGKWLNRDMVQLEAAIAEIVKKVR</sequence>
<evidence type="ECO:0000313" key="4">
    <source>
        <dbReference type="Proteomes" id="UP000308196"/>
    </source>
</evidence>
<gene>
    <name evidence="3" type="primary">mtaD_1</name>
    <name evidence="2" type="ORF">ABTW24_19500</name>
    <name evidence="3" type="ORF">NCTC11429_02845</name>
</gene>
<protein>
    <submittedName>
        <fullName evidence="3">5-methylthioadenosine/S-adenosylhomocysteine deaminase</fullName>
        <ecNumber evidence="3">3.5.4.28</ecNumber>
    </submittedName>
    <submittedName>
        <fullName evidence="2">Amidohydrolase family protein</fullName>
    </submittedName>
</protein>
<dbReference type="EC" id="3.5.4.28" evidence="3"/>
<evidence type="ECO:0000313" key="3">
    <source>
        <dbReference type="EMBL" id="VTR43334.1"/>
    </source>
</evidence>
<evidence type="ECO:0000259" key="1">
    <source>
        <dbReference type="Pfam" id="PF01979"/>
    </source>
</evidence>
<dbReference type="PANTHER" id="PTHR43794:SF5">
    <property type="entry name" value="CHLOROHYDROLASE FAMILY PROTEIN"/>
    <property type="match status" value="1"/>
</dbReference>
<keyword evidence="5" id="KW-1185">Reference proteome</keyword>
<evidence type="ECO:0000313" key="2">
    <source>
        <dbReference type="EMBL" id="MEZ0453786.1"/>
    </source>
</evidence>
<dbReference type="Gene3D" id="2.30.40.10">
    <property type="entry name" value="Urease, subunit C, domain 1"/>
    <property type="match status" value="1"/>
</dbReference>
<dbReference type="InterPro" id="IPR006680">
    <property type="entry name" value="Amidohydro-rel"/>
</dbReference>
<dbReference type="Proteomes" id="UP000308196">
    <property type="component" value="Chromosome"/>
</dbReference>
<dbReference type="InterPro" id="IPR032466">
    <property type="entry name" value="Metal_Hydrolase"/>
</dbReference>
<feature type="domain" description="Amidohydrolase-related" evidence="1">
    <location>
        <begin position="49"/>
        <end position="406"/>
    </location>
</feature>
<evidence type="ECO:0000313" key="5">
    <source>
        <dbReference type="Proteomes" id="UP001566204"/>
    </source>
</evidence>
<organism evidence="3 4">
    <name type="scientific">Sphingobacterium thalpophilum</name>
    <dbReference type="NCBI Taxonomy" id="259"/>
    <lineage>
        <taxon>Bacteria</taxon>
        <taxon>Pseudomonadati</taxon>
        <taxon>Bacteroidota</taxon>
        <taxon>Sphingobacteriia</taxon>
        <taxon>Sphingobacteriales</taxon>
        <taxon>Sphingobacteriaceae</taxon>
        <taxon>Sphingobacterium</taxon>
    </lineage>
</organism>
<dbReference type="GeneID" id="78463542"/>
<reference evidence="3 4" key="1">
    <citation type="submission" date="2019-05" db="EMBL/GenBank/DDBJ databases">
        <authorList>
            <consortium name="Pathogen Informatics"/>
        </authorList>
    </citation>
    <scope>NUCLEOTIDE SEQUENCE [LARGE SCALE GENOMIC DNA]</scope>
    <source>
        <strain evidence="3 4">NCTC11429</strain>
    </source>
</reference>
<accession>A0A4U9VJ21</accession>
<dbReference type="InterPro" id="IPR011059">
    <property type="entry name" value="Metal-dep_hydrolase_composite"/>
</dbReference>
<dbReference type="AlphaFoldDB" id="A0A4U9VJ21"/>
<dbReference type="SUPFAM" id="SSF51338">
    <property type="entry name" value="Composite domain of metallo-dependent hydrolases"/>
    <property type="match status" value="1"/>
</dbReference>
<dbReference type="PANTHER" id="PTHR43794">
    <property type="entry name" value="AMINOHYDROLASE SSNA-RELATED"/>
    <property type="match status" value="1"/>
</dbReference>
<name>A0A4U9VJ21_9SPHI</name>
<dbReference type="GO" id="GO:0050270">
    <property type="term" value="F:S-adenosylhomocysteine deaminase activity"/>
    <property type="evidence" value="ECO:0007669"/>
    <property type="project" value="UniProtKB-EC"/>
</dbReference>
<dbReference type="Gene3D" id="3.20.20.140">
    <property type="entry name" value="Metal-dependent hydrolases"/>
    <property type="match status" value="1"/>
</dbReference>
<proteinExistence type="predicted"/>
<dbReference type="SUPFAM" id="SSF51556">
    <property type="entry name" value="Metallo-dependent hydrolases"/>
    <property type="match status" value="1"/>
</dbReference>
<dbReference type="Pfam" id="PF01979">
    <property type="entry name" value="Amidohydro_1"/>
    <property type="match status" value="1"/>
</dbReference>
<dbReference type="Proteomes" id="UP001566204">
    <property type="component" value="Unassembled WGS sequence"/>
</dbReference>
<keyword evidence="3" id="KW-0378">Hydrolase</keyword>